<dbReference type="PRINTS" id="PR00420">
    <property type="entry name" value="RNGMNOXGNASE"/>
</dbReference>
<comment type="caution">
    <text evidence="13">The sequence shown here is derived from an EMBL/GenBank/DDBJ whole genome shotgun (WGS) entry which is preliminary data.</text>
</comment>
<comment type="catalytic activity">
    <reaction evidence="11">
        <text>a 2-methoxy-6-(all-trans-polyprenyl)phenol + 2 reduced [2Fe-2S]-[ferredoxin] + O2 + 2 H(+) = a 2-methoxy-6-(all-trans-polyprenyl)benzene-1,4-diol + 2 oxidized [2Fe-2S]-[ferredoxin] + H2O</text>
        <dbReference type="Rhea" id="RHEA:81183"/>
        <dbReference type="Rhea" id="RHEA-COMP:9551"/>
        <dbReference type="Rhea" id="RHEA-COMP:10000"/>
        <dbReference type="Rhea" id="RHEA-COMP:10001"/>
        <dbReference type="Rhea" id="RHEA-COMP:10858"/>
        <dbReference type="ChEBI" id="CHEBI:15377"/>
        <dbReference type="ChEBI" id="CHEBI:15378"/>
        <dbReference type="ChEBI" id="CHEBI:15379"/>
        <dbReference type="ChEBI" id="CHEBI:33737"/>
        <dbReference type="ChEBI" id="CHEBI:33738"/>
        <dbReference type="ChEBI" id="CHEBI:62731"/>
        <dbReference type="ChEBI" id="CHEBI:84166"/>
        <dbReference type="EC" id="1.14.15.46"/>
    </reaction>
</comment>
<dbReference type="STRING" id="133412.A0A1R1XWE7"/>
<comment type="pathway">
    <text evidence="11">Cofactor biosynthesis; ubiquinone biosynthesis.</text>
</comment>
<keyword evidence="4 11" id="KW-0831">Ubiquinone biosynthesis</keyword>
<dbReference type="InterPro" id="IPR051205">
    <property type="entry name" value="UbiH/COQ6_monooxygenase"/>
</dbReference>
<evidence type="ECO:0000256" key="4">
    <source>
        <dbReference type="ARBA" id="ARBA00022688"/>
    </source>
</evidence>
<evidence type="ECO:0000256" key="8">
    <source>
        <dbReference type="ARBA" id="ARBA00023033"/>
    </source>
</evidence>
<dbReference type="EC" id="1.14.15.45" evidence="11"/>
<keyword evidence="5 11" id="KW-0999">Mitochondrion inner membrane</keyword>
<dbReference type="Gene3D" id="3.50.50.60">
    <property type="entry name" value="FAD/NAD(P)-binding domain"/>
    <property type="match status" value="2"/>
</dbReference>
<dbReference type="EMBL" id="LSSN01001603">
    <property type="protein sequence ID" value="OMJ19003.1"/>
    <property type="molecule type" value="Genomic_DNA"/>
</dbReference>
<comment type="function">
    <text evidence="11">FAD-dependent monooxygenase required for two non-consecutive steps during ubiquinone biosynthesis. Required for the C5-ring hydroxylation during ubiquinone biosynthesis by catalyzing the hydroxylation of 4-hydroxy-3-(all-trans-polyprenyl)benzoic acid to 3,4-dihydroxy-5-(all-trans-polyprenyl)benzoic acid. Also acts downstream of coq4, for the C1-hydroxylation during ubiquinone biosynthesis by catalyzing the hydroxylation of 2-methoxy-6-(all-trans-polyprenyl)phenol to 2-methoxy-6-(all-trans-polyprenyl)benzene-1,4-diol. The electrons required for the hydroxylation reaction are funneled indirectly to coq6 from NADPH via a ferredoxin/ferredoxin reductase system.</text>
</comment>
<keyword evidence="10 11" id="KW-0472">Membrane</keyword>
<accession>A0A1R1XWE7</accession>
<keyword evidence="3 11" id="KW-0285">Flavoprotein</keyword>
<dbReference type="AlphaFoldDB" id="A0A1R1XWE7"/>
<dbReference type="PROSITE" id="PS01304">
    <property type="entry name" value="UBIH"/>
    <property type="match status" value="1"/>
</dbReference>
<evidence type="ECO:0000256" key="11">
    <source>
        <dbReference type="HAMAP-Rule" id="MF_03193"/>
    </source>
</evidence>
<keyword evidence="14" id="KW-1185">Reference proteome</keyword>
<evidence type="ECO:0000256" key="9">
    <source>
        <dbReference type="ARBA" id="ARBA00023128"/>
    </source>
</evidence>
<protein>
    <recommendedName>
        <fullName evidence="11">Ubiquinone biosynthesis monooxygenase COQ6, mitochondrial</fullName>
        <ecNumber evidence="11">1.14.15.45</ecNumber>
    </recommendedName>
    <alternativeName>
        <fullName evidence="11">2-methoxy-6-polyprenolphenol 4-hydroxylase</fullName>
        <ecNumber evidence="11">1.14.15.46</ecNumber>
    </alternativeName>
</protein>
<comment type="catalytic activity">
    <reaction evidence="11">
        <text>a 4-hydroxy-3-(all-trans-polyprenyl)benzoate + 2 reduced [2Fe-2S]-[ferredoxin] + O2 + 2 H(+) = a 3,4-dihydroxy-5-(all-trans-polyprenyl)benzoate + 2 oxidized [2Fe-2S]-[ferredoxin] + H2O</text>
        <dbReference type="Rhea" id="RHEA:81195"/>
        <dbReference type="Rhea" id="RHEA-COMP:9514"/>
        <dbReference type="Rhea" id="RHEA-COMP:10000"/>
        <dbReference type="Rhea" id="RHEA-COMP:10001"/>
        <dbReference type="Rhea" id="RHEA-COMP:10930"/>
        <dbReference type="ChEBI" id="CHEBI:15377"/>
        <dbReference type="ChEBI" id="CHEBI:15378"/>
        <dbReference type="ChEBI" id="CHEBI:15379"/>
        <dbReference type="ChEBI" id="CHEBI:33737"/>
        <dbReference type="ChEBI" id="CHEBI:33738"/>
        <dbReference type="ChEBI" id="CHEBI:64694"/>
        <dbReference type="ChEBI" id="CHEBI:78396"/>
        <dbReference type="EC" id="1.14.15.45"/>
    </reaction>
</comment>
<name>A0A1R1XWE7_9FUNG</name>
<dbReference type="GO" id="GO:0016712">
    <property type="term" value="F:oxidoreductase activity, acting on paired donors, with incorporation or reduction of molecular oxygen, reduced flavin or flavoprotein as one donor, and incorporation of one atom of oxygen"/>
    <property type="evidence" value="ECO:0007669"/>
    <property type="project" value="UniProtKB-UniRule"/>
</dbReference>
<comment type="similarity">
    <text evidence="2 11">Belongs to the UbiH/COQ6 family.</text>
</comment>
<dbReference type="EC" id="1.14.15.46" evidence="11"/>
<gene>
    <name evidence="11" type="primary">COQ6</name>
    <name evidence="13" type="ORF">AYI70_g5002</name>
</gene>
<dbReference type="InterPro" id="IPR036188">
    <property type="entry name" value="FAD/NAD-bd_sf"/>
</dbReference>
<comment type="subunit">
    <text evidence="11">Component of a multi-subunit COQ enzyme complex, composed of at least COQ3, COQ4, COQ5, COQ6, COQ7 and COQ9.</text>
</comment>
<evidence type="ECO:0000256" key="5">
    <source>
        <dbReference type="ARBA" id="ARBA00022792"/>
    </source>
</evidence>
<dbReference type="NCBIfam" id="TIGR01988">
    <property type="entry name" value="Ubi-OHases"/>
    <property type="match status" value="1"/>
</dbReference>
<dbReference type="GO" id="GO:0106364">
    <property type="term" value="F:4-hydroxy-3-all-trans-polyprenylbenzoate oxygenase activity"/>
    <property type="evidence" value="ECO:0007669"/>
    <property type="project" value="UniProtKB-EC"/>
</dbReference>
<evidence type="ECO:0000313" key="13">
    <source>
        <dbReference type="EMBL" id="OMJ19003.1"/>
    </source>
</evidence>
<feature type="domain" description="FAD-binding" evidence="12">
    <location>
        <begin position="354"/>
        <end position="442"/>
    </location>
</feature>
<dbReference type="InterPro" id="IPR002938">
    <property type="entry name" value="FAD-bd"/>
</dbReference>
<dbReference type="PANTHER" id="PTHR43876:SF7">
    <property type="entry name" value="UBIQUINONE BIOSYNTHESIS MONOOXYGENASE COQ6, MITOCHONDRIAL"/>
    <property type="match status" value="1"/>
</dbReference>
<dbReference type="PANTHER" id="PTHR43876">
    <property type="entry name" value="UBIQUINONE BIOSYNTHESIS MONOOXYGENASE COQ6, MITOCHONDRIAL"/>
    <property type="match status" value="1"/>
</dbReference>
<dbReference type="GO" id="GO:0031314">
    <property type="term" value="C:extrinsic component of mitochondrial inner membrane"/>
    <property type="evidence" value="ECO:0007669"/>
    <property type="project" value="UniProtKB-UniRule"/>
</dbReference>
<keyword evidence="7 11" id="KW-0560">Oxidoreductase</keyword>
<organism evidence="13 14">
    <name type="scientific">Smittium culicis</name>
    <dbReference type="NCBI Taxonomy" id="133412"/>
    <lineage>
        <taxon>Eukaryota</taxon>
        <taxon>Fungi</taxon>
        <taxon>Fungi incertae sedis</taxon>
        <taxon>Zoopagomycota</taxon>
        <taxon>Kickxellomycotina</taxon>
        <taxon>Harpellomycetes</taxon>
        <taxon>Harpellales</taxon>
        <taxon>Legeriomycetaceae</taxon>
        <taxon>Smittium</taxon>
    </lineage>
</organism>
<evidence type="ECO:0000256" key="6">
    <source>
        <dbReference type="ARBA" id="ARBA00022827"/>
    </source>
</evidence>
<evidence type="ECO:0000256" key="3">
    <source>
        <dbReference type="ARBA" id="ARBA00022630"/>
    </source>
</evidence>
<evidence type="ECO:0000256" key="2">
    <source>
        <dbReference type="ARBA" id="ARBA00005349"/>
    </source>
</evidence>
<dbReference type="InterPro" id="IPR010971">
    <property type="entry name" value="UbiH/COQ6"/>
</dbReference>
<evidence type="ECO:0000256" key="7">
    <source>
        <dbReference type="ARBA" id="ARBA00023002"/>
    </source>
</evidence>
<reference evidence="13 14" key="1">
    <citation type="submission" date="2017-01" db="EMBL/GenBank/DDBJ databases">
        <authorList>
            <person name="Mah S.A."/>
            <person name="Swanson W.J."/>
            <person name="Moy G.W."/>
            <person name="Vacquier V.D."/>
        </authorList>
    </citation>
    <scope>NUCLEOTIDE SEQUENCE [LARGE SCALE GENOMIC DNA]</scope>
    <source>
        <strain evidence="13 14">GSMNP</strain>
    </source>
</reference>
<dbReference type="OrthoDB" id="683240at2759"/>
<dbReference type="GO" id="GO:0071949">
    <property type="term" value="F:FAD binding"/>
    <property type="evidence" value="ECO:0007669"/>
    <property type="project" value="InterPro"/>
</dbReference>
<dbReference type="Proteomes" id="UP000187283">
    <property type="component" value="Unassembled WGS sequence"/>
</dbReference>
<dbReference type="SUPFAM" id="SSF51905">
    <property type="entry name" value="FAD/NAD(P)-binding domain"/>
    <property type="match status" value="1"/>
</dbReference>
<dbReference type="Pfam" id="PF01494">
    <property type="entry name" value="FAD_binding_3"/>
    <property type="match status" value="1"/>
</dbReference>
<keyword evidence="13" id="KW-0830">Ubiquinone</keyword>
<sequence length="494" mass="54662">MLKALSIKSLSSISSRHFSSLSYFRSSASTNYDIVIVGAGIAGSSLACSISSSPLLSNKKVALVDASPLKKISQWLPPTDRFSNRTVQITAANQKFLSSIGIWDQLYQERVQPYSNVIVSDQLSGSKLTFDSISLSLPDNQSSAYLVENSNLHAAALKALSASITPSKKIDIYQDAKVLSISNSTSDTNDWPLIQLSTGNSLKARLLIGTDGINSFVRKYANIDSQGWDYNQFGLVANLIFDKLNTTAYQRFLPSGPIAVLPLPNGFANLVWSLDTEIASKLKLVSDELFVKFVNLAFRLPYYSDFQYLLSLIDSNGNLLPNTDFDKEALWRLNKTPFDQNNDLNLSDYLSNHSDFPPNVIEISTNSRQTFPLRLRIADKFYSNRVALLGDAAHTVHPLAGQGLNAGLSDVISLVNILKDAVRSGSDIGSSTNVLRKYNSERYWPNAALQGSIDKLWRIFRSKNPIIYNARKLGIDFIEKFPALKNKIVQSSMF</sequence>
<dbReference type="InterPro" id="IPR000689">
    <property type="entry name" value="UbQ_mOase_COQ6"/>
</dbReference>
<dbReference type="HAMAP" id="MF_03193">
    <property type="entry name" value="COQ6_monooxygenase"/>
    <property type="match status" value="1"/>
</dbReference>
<comment type="subcellular location">
    <subcellularLocation>
        <location evidence="11">Mitochondrion inner membrane</location>
        <topology evidence="11">Peripheral membrane protein</topology>
        <orientation evidence="11">Matrix side</orientation>
    </subcellularLocation>
</comment>
<dbReference type="GO" id="GO:0120538">
    <property type="term" value="F:2-methoxy-6-polyprenolphenol 4-hydroxylase activity"/>
    <property type="evidence" value="ECO:0007669"/>
    <property type="project" value="UniProtKB-EC"/>
</dbReference>
<proteinExistence type="inferred from homology"/>
<evidence type="ECO:0000313" key="14">
    <source>
        <dbReference type="Proteomes" id="UP000187283"/>
    </source>
</evidence>
<dbReference type="InterPro" id="IPR018168">
    <property type="entry name" value="Ubi_Hdrlase_CS"/>
</dbReference>
<keyword evidence="6 11" id="KW-0274">FAD</keyword>
<keyword evidence="8 11" id="KW-0503">Monooxygenase</keyword>
<keyword evidence="9 11" id="KW-0496">Mitochondrion</keyword>
<comment type="cofactor">
    <cofactor evidence="1 11">
        <name>FAD</name>
        <dbReference type="ChEBI" id="CHEBI:57692"/>
    </cofactor>
</comment>
<evidence type="ECO:0000259" key="12">
    <source>
        <dbReference type="Pfam" id="PF01494"/>
    </source>
</evidence>
<evidence type="ECO:0000256" key="1">
    <source>
        <dbReference type="ARBA" id="ARBA00001974"/>
    </source>
</evidence>
<evidence type="ECO:0000256" key="10">
    <source>
        <dbReference type="ARBA" id="ARBA00023136"/>
    </source>
</evidence>
<dbReference type="UniPathway" id="UPA00232"/>